<dbReference type="PRINTS" id="PR01590">
    <property type="entry name" value="HTHFIS"/>
</dbReference>
<dbReference type="Gene3D" id="3.40.50.300">
    <property type="entry name" value="P-loop containing nucleotide triphosphate hydrolases"/>
    <property type="match status" value="1"/>
</dbReference>
<dbReference type="PANTHER" id="PTHR32071">
    <property type="entry name" value="TRANSCRIPTIONAL REGULATORY PROTEIN"/>
    <property type="match status" value="1"/>
</dbReference>
<dbReference type="AlphaFoldDB" id="A0A4Q7YQK0"/>
<dbReference type="PROSITE" id="PS50045">
    <property type="entry name" value="SIGMA54_INTERACT_4"/>
    <property type="match status" value="1"/>
</dbReference>
<proteinExistence type="predicted"/>
<dbReference type="RefSeq" id="WP_130417920.1">
    <property type="nucleotide sequence ID" value="NZ_SHKW01000001.1"/>
</dbReference>
<dbReference type="PROSITE" id="PS00688">
    <property type="entry name" value="SIGMA54_INTERACT_3"/>
    <property type="match status" value="1"/>
</dbReference>
<reference evidence="6 7" key="1">
    <citation type="submission" date="2019-02" db="EMBL/GenBank/DDBJ databases">
        <title>Genomic Encyclopedia of Archaeal and Bacterial Type Strains, Phase II (KMG-II): from individual species to whole genera.</title>
        <authorList>
            <person name="Goeker M."/>
        </authorList>
    </citation>
    <scope>NUCLEOTIDE SEQUENCE [LARGE SCALE GENOMIC DNA]</scope>
    <source>
        <strain evidence="6 7">DSM 18101</strain>
    </source>
</reference>
<accession>A0A4Q7YQK0</accession>
<keyword evidence="1" id="KW-0547">Nucleotide-binding</keyword>
<dbReference type="CDD" id="cd00009">
    <property type="entry name" value="AAA"/>
    <property type="match status" value="1"/>
</dbReference>
<dbReference type="InterPro" id="IPR002197">
    <property type="entry name" value="HTH_Fis"/>
</dbReference>
<dbReference type="Proteomes" id="UP000292958">
    <property type="component" value="Unassembled WGS sequence"/>
</dbReference>
<dbReference type="OrthoDB" id="9771372at2"/>
<protein>
    <submittedName>
        <fullName evidence="6">Regulatory Fis family protein</fullName>
    </submittedName>
</protein>
<dbReference type="SUPFAM" id="SSF46689">
    <property type="entry name" value="Homeodomain-like"/>
    <property type="match status" value="1"/>
</dbReference>
<keyword evidence="2" id="KW-0067">ATP-binding</keyword>
<evidence type="ECO:0000313" key="7">
    <source>
        <dbReference type="Proteomes" id="UP000292958"/>
    </source>
</evidence>
<feature type="domain" description="Sigma-54 factor interaction" evidence="5">
    <location>
        <begin position="32"/>
        <end position="237"/>
    </location>
</feature>
<evidence type="ECO:0000256" key="1">
    <source>
        <dbReference type="ARBA" id="ARBA00022741"/>
    </source>
</evidence>
<evidence type="ECO:0000256" key="4">
    <source>
        <dbReference type="ARBA" id="ARBA00023163"/>
    </source>
</evidence>
<name>A0A4Q7YQK0_9BACT</name>
<dbReference type="InterPro" id="IPR058031">
    <property type="entry name" value="AAA_lid_NorR"/>
</dbReference>
<dbReference type="SUPFAM" id="SSF52540">
    <property type="entry name" value="P-loop containing nucleoside triphosphate hydrolases"/>
    <property type="match status" value="1"/>
</dbReference>
<dbReference type="GO" id="GO:0005524">
    <property type="term" value="F:ATP binding"/>
    <property type="evidence" value="ECO:0007669"/>
    <property type="project" value="UniProtKB-KW"/>
</dbReference>
<dbReference type="InterPro" id="IPR009057">
    <property type="entry name" value="Homeodomain-like_sf"/>
</dbReference>
<organism evidence="6 7">
    <name type="scientific">Edaphobacter modestus</name>
    <dbReference type="NCBI Taxonomy" id="388466"/>
    <lineage>
        <taxon>Bacteria</taxon>
        <taxon>Pseudomonadati</taxon>
        <taxon>Acidobacteriota</taxon>
        <taxon>Terriglobia</taxon>
        <taxon>Terriglobales</taxon>
        <taxon>Acidobacteriaceae</taxon>
        <taxon>Edaphobacter</taxon>
    </lineage>
</organism>
<keyword evidence="4" id="KW-0804">Transcription</keyword>
<dbReference type="Pfam" id="PF02954">
    <property type="entry name" value="HTH_8"/>
    <property type="match status" value="1"/>
</dbReference>
<dbReference type="InterPro" id="IPR027417">
    <property type="entry name" value="P-loop_NTPase"/>
</dbReference>
<dbReference type="Pfam" id="PF00158">
    <property type="entry name" value="Sigma54_activat"/>
    <property type="match status" value="1"/>
</dbReference>
<gene>
    <name evidence="6" type="ORF">BDD14_1143</name>
</gene>
<keyword evidence="3" id="KW-0805">Transcription regulation</keyword>
<comment type="caution">
    <text evidence="6">The sequence shown here is derived from an EMBL/GenBank/DDBJ whole genome shotgun (WGS) entry which is preliminary data.</text>
</comment>
<sequence length="323" mass="35684">MTTFGLSPAGFSPAHFAVAGTPRDAVADKPALVGDGSAMQRLRLQIERIGPHFRTVLIRGEIGTGKELAGRALHARGDRAEGPFVVCHTARLGEMNEGRENDLIESMAEAAQDGTLFLDGVEEMAPEAQRRLLRMLDQRTGLRTIASTTQDLRVLAAAGIFRQDVYHRLAMIEITLEPLRRRVEDIPTLAMHFLERFRRRYEKPVAGIAQDAMERLLLHQWPGNVRELENVLHNGVLQCEEAVLGTTDLSSLVGISTGTLPAEVLRPSEPQMLLQDVIDRHVLRVLRECSGNKMRAAEVLGISRSTLYRMLDGCSAEAAGRQI</sequence>
<dbReference type="Gene3D" id="1.10.8.60">
    <property type="match status" value="1"/>
</dbReference>
<dbReference type="PANTHER" id="PTHR32071:SF57">
    <property type="entry name" value="C4-DICARBOXYLATE TRANSPORT TRANSCRIPTIONAL REGULATORY PROTEIN DCTD"/>
    <property type="match status" value="1"/>
</dbReference>
<dbReference type="GO" id="GO:0006355">
    <property type="term" value="P:regulation of DNA-templated transcription"/>
    <property type="evidence" value="ECO:0007669"/>
    <property type="project" value="InterPro"/>
</dbReference>
<evidence type="ECO:0000256" key="2">
    <source>
        <dbReference type="ARBA" id="ARBA00022840"/>
    </source>
</evidence>
<evidence type="ECO:0000313" key="6">
    <source>
        <dbReference type="EMBL" id="RZU39750.1"/>
    </source>
</evidence>
<evidence type="ECO:0000259" key="5">
    <source>
        <dbReference type="PROSITE" id="PS50045"/>
    </source>
</evidence>
<dbReference type="EMBL" id="SHKW01000001">
    <property type="protein sequence ID" value="RZU39750.1"/>
    <property type="molecule type" value="Genomic_DNA"/>
</dbReference>
<keyword evidence="7" id="KW-1185">Reference proteome</keyword>
<evidence type="ECO:0000256" key="3">
    <source>
        <dbReference type="ARBA" id="ARBA00023015"/>
    </source>
</evidence>
<dbReference type="Gene3D" id="1.10.10.60">
    <property type="entry name" value="Homeodomain-like"/>
    <property type="match status" value="1"/>
</dbReference>
<dbReference type="Pfam" id="PF25601">
    <property type="entry name" value="AAA_lid_14"/>
    <property type="match status" value="1"/>
</dbReference>
<dbReference type="InterPro" id="IPR025944">
    <property type="entry name" value="Sigma_54_int_dom_CS"/>
</dbReference>
<dbReference type="GO" id="GO:0043565">
    <property type="term" value="F:sequence-specific DNA binding"/>
    <property type="evidence" value="ECO:0007669"/>
    <property type="project" value="InterPro"/>
</dbReference>
<dbReference type="InterPro" id="IPR002078">
    <property type="entry name" value="Sigma_54_int"/>
</dbReference>